<keyword evidence="2" id="KW-1133">Transmembrane helix</keyword>
<evidence type="ECO:0000313" key="3">
    <source>
        <dbReference type="EMBL" id="MDE8646240.1"/>
    </source>
</evidence>
<protein>
    <submittedName>
        <fullName evidence="3">Serine/threonine protein kinase</fullName>
    </submittedName>
</protein>
<feature type="region of interest" description="Disordered" evidence="1">
    <location>
        <begin position="96"/>
        <end position="143"/>
    </location>
</feature>
<evidence type="ECO:0000313" key="4">
    <source>
        <dbReference type="Proteomes" id="UP001217325"/>
    </source>
</evidence>
<name>A0AAW6LM40_RHOSG</name>
<keyword evidence="2" id="KW-0472">Membrane</keyword>
<feature type="compositionally biased region" description="Polar residues" evidence="1">
    <location>
        <begin position="7"/>
        <end position="18"/>
    </location>
</feature>
<feature type="region of interest" description="Disordered" evidence="1">
    <location>
        <begin position="1"/>
        <end position="51"/>
    </location>
</feature>
<keyword evidence="3" id="KW-0808">Transferase</keyword>
<keyword evidence="3" id="KW-0418">Kinase</keyword>
<keyword evidence="3" id="KW-0723">Serine/threonine-protein kinase</keyword>
<organism evidence="3 4">
    <name type="scientific">Rhodococcus qingshengii</name>
    <dbReference type="NCBI Taxonomy" id="334542"/>
    <lineage>
        <taxon>Bacteria</taxon>
        <taxon>Bacillati</taxon>
        <taxon>Actinomycetota</taxon>
        <taxon>Actinomycetes</taxon>
        <taxon>Mycobacteriales</taxon>
        <taxon>Nocardiaceae</taxon>
        <taxon>Rhodococcus</taxon>
        <taxon>Rhodococcus erythropolis group</taxon>
    </lineage>
</organism>
<dbReference type="AlphaFoldDB" id="A0AAW6LM40"/>
<dbReference type="GeneID" id="64139555"/>
<reference evidence="3" key="1">
    <citation type="submission" date="2023-02" db="EMBL/GenBank/DDBJ databases">
        <title>A novel hydrolase synthesized by Rhodococcus erythropolis HQ is responsible for the detoxification of Zearalenone.</title>
        <authorList>
            <person name="Hu J."/>
            <person name="Xu J."/>
        </authorList>
    </citation>
    <scope>NUCLEOTIDE SEQUENCE</scope>
    <source>
        <strain evidence="3">HQ</strain>
    </source>
</reference>
<evidence type="ECO:0000256" key="1">
    <source>
        <dbReference type="SAM" id="MobiDB-lite"/>
    </source>
</evidence>
<accession>A0AAW6LM40</accession>
<keyword evidence="2" id="KW-0812">Transmembrane</keyword>
<comment type="caution">
    <text evidence="3">The sequence shown here is derived from an EMBL/GenBank/DDBJ whole genome shotgun (WGS) entry which is preliminary data.</text>
</comment>
<sequence length="207" mass="20969">MPDNYQRPPNNQAWSQSGPQPPQLGYRAAPQSYPPPQGFPPAPPRGNPPPRRPGWVIPVSVIGVITVLALFGGLAWVLWPKDVPNSAAGGAAHTTISAANTPGTTTTAPSTTSPTTTRAANFPAGASACPGGQPAGSYKESATSGGKTSCEFAEAVRIAYGNSGATGASSTVSARSPVTGKEYTMACKVTSGIVTCTGGDNAVVYLR</sequence>
<evidence type="ECO:0000256" key="2">
    <source>
        <dbReference type="SAM" id="Phobius"/>
    </source>
</evidence>
<gene>
    <name evidence="3" type="ORF">PXH69_14865</name>
</gene>
<dbReference type="GO" id="GO:0004674">
    <property type="term" value="F:protein serine/threonine kinase activity"/>
    <property type="evidence" value="ECO:0007669"/>
    <property type="project" value="UniProtKB-KW"/>
</dbReference>
<dbReference type="RefSeq" id="WP_223304378.1">
    <property type="nucleotide sequence ID" value="NZ_AP023172.1"/>
</dbReference>
<dbReference type="Proteomes" id="UP001217325">
    <property type="component" value="Unassembled WGS sequence"/>
</dbReference>
<proteinExistence type="predicted"/>
<feature type="compositionally biased region" description="Low complexity" evidence="1">
    <location>
        <begin position="96"/>
        <end position="117"/>
    </location>
</feature>
<feature type="compositionally biased region" description="Pro residues" evidence="1">
    <location>
        <begin position="32"/>
        <end position="51"/>
    </location>
</feature>
<feature type="transmembrane region" description="Helical" evidence="2">
    <location>
        <begin position="55"/>
        <end position="79"/>
    </location>
</feature>
<dbReference type="EMBL" id="JARDXE010000008">
    <property type="protein sequence ID" value="MDE8646240.1"/>
    <property type="molecule type" value="Genomic_DNA"/>
</dbReference>